<feature type="compositionally biased region" description="Polar residues" evidence="1">
    <location>
        <begin position="355"/>
        <end position="364"/>
    </location>
</feature>
<evidence type="ECO:0000313" key="3">
    <source>
        <dbReference type="Proteomes" id="UP000272942"/>
    </source>
</evidence>
<dbReference type="EMBL" id="UZAN01054719">
    <property type="protein sequence ID" value="VDP90549.1"/>
    <property type="molecule type" value="Genomic_DNA"/>
</dbReference>
<feature type="compositionally biased region" description="Basic and acidic residues" evidence="1">
    <location>
        <begin position="396"/>
        <end position="416"/>
    </location>
</feature>
<dbReference type="GO" id="GO:0030837">
    <property type="term" value="P:negative regulation of actin filament polymerization"/>
    <property type="evidence" value="ECO:0007669"/>
    <property type="project" value="InterPro"/>
</dbReference>
<dbReference type="Proteomes" id="UP000272942">
    <property type="component" value="Unassembled WGS sequence"/>
</dbReference>
<dbReference type="GO" id="GO:0005737">
    <property type="term" value="C:cytoplasm"/>
    <property type="evidence" value="ECO:0007669"/>
    <property type="project" value="TreeGrafter"/>
</dbReference>
<gene>
    <name evidence="2" type="ORF">ECPE_LOCUS13277</name>
</gene>
<dbReference type="PANTHER" id="PTHR24168">
    <property type="entry name" value="KN MOTIF AND ANKYRIN REPEAT DOMAIN-CONTAINING"/>
    <property type="match status" value="1"/>
</dbReference>
<protein>
    <submittedName>
        <fullName evidence="4">Reverse transcriptase domain-containing protein</fullName>
    </submittedName>
</protein>
<dbReference type="InterPro" id="IPR047184">
    <property type="entry name" value="KANK1-4"/>
</dbReference>
<name>A0A183B242_9TREM</name>
<reference evidence="4" key="1">
    <citation type="submission" date="2016-06" db="UniProtKB">
        <authorList>
            <consortium name="WormBaseParasite"/>
        </authorList>
    </citation>
    <scope>IDENTIFICATION</scope>
</reference>
<evidence type="ECO:0000313" key="2">
    <source>
        <dbReference type="EMBL" id="VDP90549.1"/>
    </source>
</evidence>
<feature type="compositionally biased region" description="Polar residues" evidence="1">
    <location>
        <begin position="380"/>
        <end position="393"/>
    </location>
</feature>
<dbReference type="PANTHER" id="PTHR24168:SF21">
    <property type="entry name" value="KANK, ISOFORM D"/>
    <property type="match status" value="1"/>
</dbReference>
<feature type="compositionally biased region" description="Basic and acidic residues" evidence="1">
    <location>
        <begin position="365"/>
        <end position="377"/>
    </location>
</feature>
<evidence type="ECO:0000256" key="1">
    <source>
        <dbReference type="SAM" id="MobiDB-lite"/>
    </source>
</evidence>
<accession>A0A183B242</accession>
<keyword evidence="3" id="KW-1185">Reference proteome</keyword>
<feature type="region of interest" description="Disordered" evidence="1">
    <location>
        <begin position="336"/>
        <end position="416"/>
    </location>
</feature>
<dbReference type="OrthoDB" id="5406014at2759"/>
<organism evidence="4">
    <name type="scientific">Echinostoma caproni</name>
    <dbReference type="NCBI Taxonomy" id="27848"/>
    <lineage>
        <taxon>Eukaryota</taxon>
        <taxon>Metazoa</taxon>
        <taxon>Spiralia</taxon>
        <taxon>Lophotrochozoa</taxon>
        <taxon>Platyhelminthes</taxon>
        <taxon>Trematoda</taxon>
        <taxon>Digenea</taxon>
        <taxon>Plagiorchiida</taxon>
        <taxon>Echinostomata</taxon>
        <taxon>Echinostomatoidea</taxon>
        <taxon>Echinostomatidae</taxon>
        <taxon>Echinostoma</taxon>
    </lineage>
</organism>
<sequence length="522" mass="59573">MNLSSTQLIAIRDQLVKSLARVHELEKQVRRIPSLNQTIHDLSHQLANQIKLNQELRTRLIHHTKSLNPAMSMILVDYKCPALRATADHVDLTSSCDASIVTKVSHFSSNQEEPVVYEDFSTQTRDDWLHSRETQTTVDYDLLGQTWFINHLRRFVELRDLMNDPLFDGNRYGDLIDCCRTNQWYDVLIMCNVISLNRIPLPEPPPFTELNFPFNPPPVDAVIQVNLDDFQLTKPNPPKELGDDLCAAMELHKCTPLPKIENLVCNCLLQKKIYTPNPLESAYNYCYLINLNIQEISYCIEWFRCSEDFSLLSTDWDTCVSVLNNAQLPIIATTTGGKYEAHPTSPTFRLPVPTVSRSNIQQPSKRNDLSGEQDKPHNPCQESHQQQSPSRQMKSGRPESCFEKNNRDIRRRSKPLESKSLKNFSLSQSESVRGLVSVSFLAACQTFAAWLEDSTTISCKALNDATETVRRDWFKVTSDPEVSAERVKAHIRALKGLPSCPIDRVVNMMDSNVSDNIYIYDV</sequence>
<evidence type="ECO:0000313" key="4">
    <source>
        <dbReference type="WBParaSite" id="ECPE_0001331601-mRNA-1"/>
    </source>
</evidence>
<proteinExistence type="predicted"/>
<dbReference type="WBParaSite" id="ECPE_0001331601-mRNA-1">
    <property type="protein sequence ID" value="ECPE_0001331601-mRNA-1"/>
    <property type="gene ID" value="ECPE_0001331601"/>
</dbReference>
<dbReference type="AlphaFoldDB" id="A0A183B242"/>
<dbReference type="GO" id="GO:0005856">
    <property type="term" value="C:cytoskeleton"/>
    <property type="evidence" value="ECO:0007669"/>
    <property type="project" value="TreeGrafter"/>
</dbReference>
<reference evidence="2 3" key="2">
    <citation type="submission" date="2018-11" db="EMBL/GenBank/DDBJ databases">
        <authorList>
            <consortium name="Pathogen Informatics"/>
        </authorList>
    </citation>
    <scope>NUCLEOTIDE SEQUENCE [LARGE SCALE GENOMIC DNA]</scope>
    <source>
        <strain evidence="2 3">Egypt</strain>
    </source>
</reference>